<evidence type="ECO:0000256" key="1">
    <source>
        <dbReference type="SAM" id="MobiDB-lite"/>
    </source>
</evidence>
<proteinExistence type="predicted"/>
<reference evidence="3 4" key="1">
    <citation type="journal article" date="2013" name="Curr. Biol.">
        <title>The Genome of the Foraminiferan Reticulomyxa filosa.</title>
        <authorList>
            <person name="Glockner G."/>
            <person name="Hulsmann N."/>
            <person name="Schleicher M."/>
            <person name="Noegel A.A."/>
            <person name="Eichinger L."/>
            <person name="Gallinger C."/>
            <person name="Pawlowski J."/>
            <person name="Sierra R."/>
            <person name="Euteneuer U."/>
            <person name="Pillet L."/>
            <person name="Moustafa A."/>
            <person name="Platzer M."/>
            <person name="Groth M."/>
            <person name="Szafranski K."/>
            <person name="Schliwa M."/>
        </authorList>
    </citation>
    <scope>NUCLEOTIDE SEQUENCE [LARGE SCALE GENOMIC DNA]</scope>
</reference>
<sequence>MSVCFLSFLLMFYEAHILPKLFKLREPANNVLFARNELLEKAWRESSQILTLFFSSEDKELEVLPSVYSSSYFEYLRQYLKHGNQSVNEADSGEEWAYVPMPFEKTIRGNNESKVWSLPLSKIKVKHVPKEFVAQSPYGHSLYMRGYLKYCYKNQNLLLKKKSYQWQLGDDNIFDNEYNALFRLIDDSAEQQVFRSLPERYVQTYRYLPIAGLYNTGTNALVRLFNRNCFTQANSTYVRLMPQVPWLKHSLVTPGHLRRYGKFLTQEGPILGIVIIKDPLTWIKSVCKAPYYIRFTNIRWFVNECPANVNRSKLLWHAIAYPSLAHLWSQWLVLLYIHTHTNIHIFCINVHMYMYSAYFEKVISDKFSFVMIRFEDLLFQPNSILKLFCDHCVRAKLRLPKHRRVAEKSTKSHGDSRNRSQALDTYGNTNYRVSQFSTADLIYLKLHLNQSLLDGLAINLM</sequence>
<accession>X6MIJ0</accession>
<feature type="region of interest" description="Disordered" evidence="1">
    <location>
        <begin position="404"/>
        <end position="423"/>
    </location>
</feature>
<dbReference type="AlphaFoldDB" id="X6MIJ0"/>
<evidence type="ECO:0000313" key="3">
    <source>
        <dbReference type="EMBL" id="ETO13823.1"/>
    </source>
</evidence>
<evidence type="ECO:0000313" key="4">
    <source>
        <dbReference type="Proteomes" id="UP000023152"/>
    </source>
</evidence>
<feature type="compositionally biased region" description="Basic and acidic residues" evidence="1">
    <location>
        <begin position="406"/>
        <end position="418"/>
    </location>
</feature>
<comment type="caution">
    <text evidence="3">The sequence shown here is derived from an EMBL/GenBank/DDBJ whole genome shotgun (WGS) entry which is preliminary data.</text>
</comment>
<gene>
    <name evidence="3" type="ORF">RFI_23544</name>
</gene>
<keyword evidence="2" id="KW-0732">Signal</keyword>
<dbReference type="EMBL" id="ASPP01020368">
    <property type="protein sequence ID" value="ETO13823.1"/>
    <property type="molecule type" value="Genomic_DNA"/>
</dbReference>
<protein>
    <submittedName>
        <fullName evidence="3">Uncharacterized protein</fullName>
    </submittedName>
</protein>
<organism evidence="3 4">
    <name type="scientific">Reticulomyxa filosa</name>
    <dbReference type="NCBI Taxonomy" id="46433"/>
    <lineage>
        <taxon>Eukaryota</taxon>
        <taxon>Sar</taxon>
        <taxon>Rhizaria</taxon>
        <taxon>Retaria</taxon>
        <taxon>Foraminifera</taxon>
        <taxon>Monothalamids</taxon>
        <taxon>Reticulomyxidae</taxon>
        <taxon>Reticulomyxa</taxon>
    </lineage>
</organism>
<feature type="chain" id="PRO_5004975326" evidence="2">
    <location>
        <begin position="18"/>
        <end position="461"/>
    </location>
</feature>
<feature type="signal peptide" evidence="2">
    <location>
        <begin position="1"/>
        <end position="17"/>
    </location>
</feature>
<dbReference type="OrthoDB" id="41177at2759"/>
<keyword evidence="4" id="KW-1185">Reference proteome</keyword>
<name>X6MIJ0_RETFI</name>
<dbReference type="Proteomes" id="UP000023152">
    <property type="component" value="Unassembled WGS sequence"/>
</dbReference>
<evidence type="ECO:0000256" key="2">
    <source>
        <dbReference type="SAM" id="SignalP"/>
    </source>
</evidence>